<dbReference type="Pfam" id="PF11276">
    <property type="entry name" value="DUF3078"/>
    <property type="match status" value="1"/>
</dbReference>
<accession>A0ABR7YPY8</accession>
<comment type="caution">
    <text evidence="1">The sequence shown here is derived from an EMBL/GenBank/DDBJ whole genome shotgun (WGS) entry which is preliminary data.</text>
</comment>
<sequence>MFKSINFLFVILLLVVGQQGMAQVDLKELRAKPDTNIVEKPQAPATNLQEVMVPIPQLDLEVNYWKHWTKFGLNVNQSMFSDSWAQGGVSSIALTALANHKSEYTKNKFSYLTEIDLQYGRIQNDFLNDEVVTLSKKNVDRIFWDNKISYKITPRWSLFTSITFESQFDKGYTYAKDEDGNEFVSGTKSNFMAPARLTESFGLEYAPDKTFSLMFGTGTARQTFVLDENVDETAYDLEEGRKMKNVLAFQLRAKLDRNLSENFNVKSEYVMTADYKKIDDPSHRLDLILAAKVTRLVQVSLRGTLVYDADFIDAKRGKTKPEIQLSQALALGLTYTLPR</sequence>
<evidence type="ECO:0000313" key="1">
    <source>
        <dbReference type="EMBL" id="MBD1433281.1"/>
    </source>
</evidence>
<evidence type="ECO:0000313" key="2">
    <source>
        <dbReference type="Proteomes" id="UP000602759"/>
    </source>
</evidence>
<gene>
    <name evidence="1" type="ORF">H8B06_10620</name>
</gene>
<keyword evidence="2" id="KW-1185">Reference proteome</keyword>
<dbReference type="InterPro" id="IPR021428">
    <property type="entry name" value="DUF3078"/>
</dbReference>
<dbReference type="Proteomes" id="UP000602759">
    <property type="component" value="Unassembled WGS sequence"/>
</dbReference>
<protein>
    <submittedName>
        <fullName evidence="1">DUF3078 domain-containing protein</fullName>
    </submittedName>
</protein>
<dbReference type="RefSeq" id="WP_190994259.1">
    <property type="nucleotide sequence ID" value="NZ_JACOIK010000007.1"/>
</dbReference>
<name>A0ABR7YPY8_9SPHI</name>
<organism evidence="1 2">
    <name type="scientific">Sphingobacterium micropteri</name>
    <dbReference type="NCBI Taxonomy" id="2763501"/>
    <lineage>
        <taxon>Bacteria</taxon>
        <taxon>Pseudomonadati</taxon>
        <taxon>Bacteroidota</taxon>
        <taxon>Sphingobacteriia</taxon>
        <taxon>Sphingobacteriales</taxon>
        <taxon>Sphingobacteriaceae</taxon>
        <taxon>Sphingobacterium</taxon>
    </lineage>
</organism>
<dbReference type="EMBL" id="JACOIK010000007">
    <property type="protein sequence ID" value="MBD1433281.1"/>
    <property type="molecule type" value="Genomic_DNA"/>
</dbReference>
<reference evidence="1 2" key="1">
    <citation type="submission" date="2020-08" db="EMBL/GenBank/DDBJ databases">
        <title>Sphingobacterium sp. DN00404 isolated from aquaculture water.</title>
        <authorList>
            <person name="Zhang M."/>
        </authorList>
    </citation>
    <scope>NUCLEOTIDE SEQUENCE [LARGE SCALE GENOMIC DNA]</scope>
    <source>
        <strain evidence="1 2">DN00404</strain>
    </source>
</reference>
<proteinExistence type="predicted"/>